<dbReference type="NCBIfam" id="TIGR01484">
    <property type="entry name" value="HAD-SF-IIB"/>
    <property type="match status" value="1"/>
</dbReference>
<dbReference type="InterPro" id="IPR023214">
    <property type="entry name" value="HAD_sf"/>
</dbReference>
<gene>
    <name evidence="1" type="ORF">LB452_10090</name>
</gene>
<organism evidence="1 2">
    <name type="scientific">Psychroflexus longus</name>
    <dbReference type="NCBI Taxonomy" id="2873596"/>
    <lineage>
        <taxon>Bacteria</taxon>
        <taxon>Pseudomonadati</taxon>
        <taxon>Bacteroidota</taxon>
        <taxon>Flavobacteriia</taxon>
        <taxon>Flavobacteriales</taxon>
        <taxon>Flavobacteriaceae</taxon>
        <taxon>Psychroflexus</taxon>
    </lineage>
</organism>
<dbReference type="InterPro" id="IPR036412">
    <property type="entry name" value="HAD-like_sf"/>
</dbReference>
<dbReference type="PANTHER" id="PTHR10000:SF8">
    <property type="entry name" value="HAD SUPERFAMILY HYDROLASE-LIKE, TYPE 3"/>
    <property type="match status" value="1"/>
</dbReference>
<dbReference type="SFLD" id="SFLDS00003">
    <property type="entry name" value="Haloacid_Dehalogenase"/>
    <property type="match status" value="1"/>
</dbReference>
<dbReference type="Gene3D" id="3.40.50.1000">
    <property type="entry name" value="HAD superfamily/HAD-like"/>
    <property type="match status" value="1"/>
</dbReference>
<dbReference type="InterPro" id="IPR006379">
    <property type="entry name" value="HAD-SF_hydro_IIB"/>
</dbReference>
<accession>A0ABS7XJW7</accession>
<dbReference type="PROSITE" id="PS01228">
    <property type="entry name" value="COF_1"/>
    <property type="match status" value="1"/>
</dbReference>
<dbReference type="RefSeq" id="WP_224461617.1">
    <property type="nucleotide sequence ID" value="NZ_JAIQZE010000010.1"/>
</dbReference>
<dbReference type="SUPFAM" id="SSF56784">
    <property type="entry name" value="HAD-like"/>
    <property type="match status" value="1"/>
</dbReference>
<sequence length="274" mass="31199">MIKLICSDIDGTLLNAKRELSEKTIFEITKLKDKLPIVLISSRMPSAMNHLQEQLNITNNPIVAYNGGLIIADKKIKQSTAIPFELVHKIINLNQDHLHLSLYNNNDWFAPQLDHWAERETKNTKVTPTIKSNNEVLEVWQTSHTGAHKIMCMGKAELITKFYDLMSKNFSDDIHLYRSKDTYIEIAPKQISKRSAIEFLIRTEFCLNMSEVMSFGDNFNDIEMLKASGLGVAVGNAKEEVKLIADKTIENAKEDGVANFLNAYFKRGISFKNY</sequence>
<dbReference type="PANTHER" id="PTHR10000">
    <property type="entry name" value="PHOSPHOSERINE PHOSPHATASE"/>
    <property type="match status" value="1"/>
</dbReference>
<evidence type="ECO:0000313" key="2">
    <source>
        <dbReference type="Proteomes" id="UP001199314"/>
    </source>
</evidence>
<dbReference type="SFLD" id="SFLDG01140">
    <property type="entry name" value="C2.B:_Phosphomannomutase_and_P"/>
    <property type="match status" value="1"/>
</dbReference>
<comment type="caution">
    <text evidence="1">The sequence shown here is derived from an EMBL/GenBank/DDBJ whole genome shotgun (WGS) entry which is preliminary data.</text>
</comment>
<name>A0ABS7XJW7_9FLAO</name>
<evidence type="ECO:0000313" key="1">
    <source>
        <dbReference type="EMBL" id="MBZ9779273.1"/>
    </source>
</evidence>
<reference evidence="2" key="1">
    <citation type="submission" date="2023-07" db="EMBL/GenBank/DDBJ databases">
        <title>Novel species isolated from saline lakes on Tibetan Plateau.</title>
        <authorList>
            <person name="Lu H."/>
        </authorList>
    </citation>
    <scope>NUCLEOTIDE SEQUENCE [LARGE SCALE GENOMIC DNA]</scope>
    <source>
        <strain evidence="2">CAK8W</strain>
    </source>
</reference>
<dbReference type="GO" id="GO:0016787">
    <property type="term" value="F:hydrolase activity"/>
    <property type="evidence" value="ECO:0007669"/>
    <property type="project" value="UniProtKB-KW"/>
</dbReference>
<dbReference type="Pfam" id="PF08282">
    <property type="entry name" value="Hydrolase_3"/>
    <property type="match status" value="1"/>
</dbReference>
<dbReference type="EMBL" id="JAIQZE010000010">
    <property type="protein sequence ID" value="MBZ9779273.1"/>
    <property type="molecule type" value="Genomic_DNA"/>
</dbReference>
<proteinExistence type="predicted"/>
<keyword evidence="1" id="KW-0378">Hydrolase</keyword>
<dbReference type="CDD" id="cd07516">
    <property type="entry name" value="HAD_Pase"/>
    <property type="match status" value="1"/>
</dbReference>
<dbReference type="InterPro" id="IPR000150">
    <property type="entry name" value="Cof"/>
</dbReference>
<dbReference type="NCBIfam" id="TIGR00099">
    <property type="entry name" value="Cof-subfamily"/>
    <property type="match status" value="1"/>
</dbReference>
<dbReference type="Gene3D" id="3.30.1240.10">
    <property type="match status" value="1"/>
</dbReference>
<protein>
    <submittedName>
        <fullName evidence="1">Cof-type HAD-IIB family hydrolase</fullName>
    </submittedName>
</protein>
<keyword evidence="2" id="KW-1185">Reference proteome</keyword>
<dbReference type="Proteomes" id="UP001199314">
    <property type="component" value="Unassembled WGS sequence"/>
</dbReference>